<organism evidence="7">
    <name type="scientific">Chaetoceros debilis</name>
    <dbReference type="NCBI Taxonomy" id="122233"/>
    <lineage>
        <taxon>Eukaryota</taxon>
        <taxon>Sar</taxon>
        <taxon>Stramenopiles</taxon>
        <taxon>Ochrophyta</taxon>
        <taxon>Bacillariophyta</taxon>
        <taxon>Coscinodiscophyceae</taxon>
        <taxon>Chaetocerotophycidae</taxon>
        <taxon>Chaetocerotales</taxon>
        <taxon>Chaetocerotaceae</taxon>
        <taxon>Chaetoceros</taxon>
    </lineage>
</organism>
<evidence type="ECO:0000256" key="4">
    <source>
        <dbReference type="PROSITE-ProRule" id="PRU00322"/>
    </source>
</evidence>
<accession>A0A7S3Q787</accession>
<name>A0A7S3Q787_9STRA</name>
<proteinExistence type="predicted"/>
<dbReference type="Gene3D" id="4.10.1060.10">
    <property type="entry name" value="Zinc finger, RanBP2-type"/>
    <property type="match status" value="1"/>
</dbReference>
<feature type="region of interest" description="Disordered" evidence="5">
    <location>
        <begin position="140"/>
        <end position="170"/>
    </location>
</feature>
<dbReference type="PROSITE" id="PS50199">
    <property type="entry name" value="ZF_RANBP2_2"/>
    <property type="match status" value="1"/>
</dbReference>
<evidence type="ECO:0000256" key="5">
    <source>
        <dbReference type="SAM" id="MobiDB-lite"/>
    </source>
</evidence>
<reference evidence="7" key="1">
    <citation type="submission" date="2021-01" db="EMBL/GenBank/DDBJ databases">
        <authorList>
            <person name="Corre E."/>
            <person name="Pelletier E."/>
            <person name="Niang G."/>
            <person name="Scheremetjew M."/>
            <person name="Finn R."/>
            <person name="Kale V."/>
            <person name="Holt S."/>
            <person name="Cochrane G."/>
            <person name="Meng A."/>
            <person name="Brown T."/>
            <person name="Cohen L."/>
        </authorList>
    </citation>
    <scope>NUCLEOTIDE SEQUENCE</scope>
    <source>
        <strain evidence="7">MM31A-1</strain>
    </source>
</reference>
<dbReference type="SUPFAM" id="SSF90209">
    <property type="entry name" value="Ran binding protein zinc finger-like"/>
    <property type="match status" value="1"/>
</dbReference>
<evidence type="ECO:0000256" key="2">
    <source>
        <dbReference type="ARBA" id="ARBA00022771"/>
    </source>
</evidence>
<dbReference type="InterPro" id="IPR036443">
    <property type="entry name" value="Znf_RanBP2_sf"/>
</dbReference>
<dbReference type="EMBL" id="HBIO01016373">
    <property type="protein sequence ID" value="CAE0467756.1"/>
    <property type="molecule type" value="Transcribed_RNA"/>
</dbReference>
<feature type="compositionally biased region" description="Low complexity" evidence="5">
    <location>
        <begin position="145"/>
        <end position="169"/>
    </location>
</feature>
<keyword evidence="3" id="KW-0862">Zinc</keyword>
<feature type="domain" description="RanBP2-type" evidence="6">
    <location>
        <begin position="208"/>
        <end position="237"/>
    </location>
</feature>
<dbReference type="InterPro" id="IPR001876">
    <property type="entry name" value="Znf_RanBP2"/>
</dbReference>
<dbReference type="GO" id="GO:0008270">
    <property type="term" value="F:zinc ion binding"/>
    <property type="evidence" value="ECO:0007669"/>
    <property type="project" value="UniProtKB-KW"/>
</dbReference>
<feature type="region of interest" description="Disordered" evidence="5">
    <location>
        <begin position="291"/>
        <end position="342"/>
    </location>
</feature>
<feature type="compositionally biased region" description="Basic and acidic residues" evidence="5">
    <location>
        <begin position="241"/>
        <end position="250"/>
    </location>
</feature>
<keyword evidence="2 4" id="KW-0863">Zinc-finger</keyword>
<keyword evidence="1" id="KW-0479">Metal-binding</keyword>
<dbReference type="PROSITE" id="PS01358">
    <property type="entry name" value="ZF_RANBP2_1"/>
    <property type="match status" value="1"/>
</dbReference>
<feature type="compositionally biased region" description="Basic and acidic residues" evidence="5">
    <location>
        <begin position="312"/>
        <end position="321"/>
    </location>
</feature>
<dbReference type="AlphaFoldDB" id="A0A7S3Q787"/>
<sequence length="342" mass="34858">MASPAASIGGSIIQAQKSKYPAKYITLDDSGDKSKRNPDGTMNYLPETKHGIALDYSIFGNSAEGVDLNDITEKIVAHSGKSASLGSMSKGITTPRKTNFKRARRISRNSVMASNTGIAPKASVAVAVVTPKKALPFNFMPDGASSSSRNGSSSLLNKSLGSGSSSSSKSKAKQTMGMAIASGSVAFKVAAFGPLPANGWGNMFASKLVGEWKCDGCYIMNPPDGEECLSCNLPRGAKGCKPGEGKDKSIKSSGPPAGFESSNAGAWNSSSSSTGTSTGAFTFAAPATDTAAVTGDPVSTGGFTFGAPQTTTDDKKKDDAHASGGGFTFGAQAPEAATEKKD</sequence>
<evidence type="ECO:0000259" key="6">
    <source>
        <dbReference type="PROSITE" id="PS50199"/>
    </source>
</evidence>
<evidence type="ECO:0000313" key="7">
    <source>
        <dbReference type="EMBL" id="CAE0467756.1"/>
    </source>
</evidence>
<evidence type="ECO:0000256" key="1">
    <source>
        <dbReference type="ARBA" id="ARBA00022723"/>
    </source>
</evidence>
<feature type="compositionally biased region" description="Low complexity" evidence="5">
    <location>
        <begin position="261"/>
        <end position="271"/>
    </location>
</feature>
<gene>
    <name evidence="7" type="ORF">CDEB00056_LOCUS12609</name>
</gene>
<feature type="region of interest" description="Disordered" evidence="5">
    <location>
        <begin position="240"/>
        <end position="271"/>
    </location>
</feature>
<protein>
    <recommendedName>
        <fullName evidence="6">RanBP2-type domain-containing protein</fullName>
    </recommendedName>
</protein>
<evidence type="ECO:0000256" key="3">
    <source>
        <dbReference type="ARBA" id="ARBA00022833"/>
    </source>
</evidence>